<name>A0ABV3XYH9_9ACTN</name>
<keyword evidence="6" id="KW-0186">Copper</keyword>
<dbReference type="Gene3D" id="2.60.40.420">
    <property type="entry name" value="Cupredoxins - blue copper proteins"/>
    <property type="match status" value="1"/>
</dbReference>
<evidence type="ECO:0000256" key="7">
    <source>
        <dbReference type="ARBA" id="ARBA00023136"/>
    </source>
</evidence>
<evidence type="ECO:0000256" key="3">
    <source>
        <dbReference type="ARBA" id="ARBA00022448"/>
    </source>
</evidence>
<keyword evidence="12" id="KW-1133">Transmembrane helix</keyword>
<feature type="transmembrane region" description="Helical" evidence="12">
    <location>
        <begin position="29"/>
        <end position="51"/>
    </location>
</feature>
<evidence type="ECO:0000256" key="2">
    <source>
        <dbReference type="ARBA" id="ARBA00007866"/>
    </source>
</evidence>
<feature type="transmembrane region" description="Helical" evidence="12">
    <location>
        <begin position="118"/>
        <end position="140"/>
    </location>
</feature>
<feature type="region of interest" description="Disordered" evidence="11">
    <location>
        <begin position="1"/>
        <end position="20"/>
    </location>
</feature>
<dbReference type="RefSeq" id="WP_369084064.1">
    <property type="nucleotide sequence ID" value="NZ_JBFSHR010000002.1"/>
</dbReference>
<evidence type="ECO:0000256" key="8">
    <source>
        <dbReference type="ARBA" id="ARBA00024688"/>
    </source>
</evidence>
<dbReference type="InterPro" id="IPR045187">
    <property type="entry name" value="CcO_II"/>
</dbReference>
<evidence type="ECO:0000256" key="10">
    <source>
        <dbReference type="ARBA" id="ARBA00047816"/>
    </source>
</evidence>
<dbReference type="PANTHER" id="PTHR22888:SF9">
    <property type="entry name" value="CYTOCHROME C OXIDASE SUBUNIT 2"/>
    <property type="match status" value="1"/>
</dbReference>
<comment type="catalytic activity">
    <reaction evidence="10">
        <text>4 Fe(II)-[cytochrome c] + O2 + 8 H(+)(in) = 4 Fe(III)-[cytochrome c] + 2 H2O + 4 H(+)(out)</text>
        <dbReference type="Rhea" id="RHEA:11436"/>
        <dbReference type="Rhea" id="RHEA-COMP:10350"/>
        <dbReference type="Rhea" id="RHEA-COMP:14399"/>
        <dbReference type="ChEBI" id="CHEBI:15377"/>
        <dbReference type="ChEBI" id="CHEBI:15378"/>
        <dbReference type="ChEBI" id="CHEBI:15379"/>
        <dbReference type="ChEBI" id="CHEBI:29033"/>
        <dbReference type="ChEBI" id="CHEBI:29034"/>
        <dbReference type="EC" id="7.1.1.9"/>
    </reaction>
</comment>
<evidence type="ECO:0000313" key="15">
    <source>
        <dbReference type="Proteomes" id="UP001560267"/>
    </source>
</evidence>
<evidence type="ECO:0000256" key="1">
    <source>
        <dbReference type="ARBA" id="ARBA00004370"/>
    </source>
</evidence>
<evidence type="ECO:0000256" key="5">
    <source>
        <dbReference type="ARBA" id="ARBA00022982"/>
    </source>
</evidence>
<protein>
    <recommendedName>
        <fullName evidence="9">Cytochrome aa3 subunit 2</fullName>
    </recommendedName>
</protein>
<evidence type="ECO:0000256" key="12">
    <source>
        <dbReference type="SAM" id="Phobius"/>
    </source>
</evidence>
<feature type="domain" description="Cytochrome oxidase subunit II copper A binding" evidence="13">
    <location>
        <begin position="148"/>
        <end position="265"/>
    </location>
</feature>
<accession>A0ABV3XYH9</accession>
<dbReference type="EMBL" id="JBFSHR010000002">
    <property type="protein sequence ID" value="MEX6428362.1"/>
    <property type="molecule type" value="Genomic_DNA"/>
</dbReference>
<evidence type="ECO:0000259" key="13">
    <source>
        <dbReference type="PROSITE" id="PS50857"/>
    </source>
</evidence>
<reference evidence="14 15" key="1">
    <citation type="submission" date="2024-07" db="EMBL/GenBank/DDBJ databases">
        <title>Draft Genome Sequence of Ferrimicrobium acidiphilum Strain YE2023, Isolated from a Pulp of Bioleach Reactor.</title>
        <authorList>
            <person name="Elkina Y.A."/>
            <person name="Bulaeva A.G."/>
            <person name="Beletsky A.V."/>
            <person name="Mardanov A.V."/>
        </authorList>
    </citation>
    <scope>NUCLEOTIDE SEQUENCE [LARGE SCALE GENOMIC DNA]</scope>
    <source>
        <strain evidence="14 15">YE2023</strain>
    </source>
</reference>
<sequence length="277" mass="29647">MVQSGGSMGPGVATESRSDPDSHDLRQVLLWWLGLSVVALAGWLVVGSLLLPRAATTADVFANVSVLVFTALAIPVSLFVWVFVGYSLLHFKAKGRPSAGSPPTEAAPAIVATPGQTIAWLAITGALCIFLVIWGLFGMYREAQSPPTRPLIVDATGQQWAWTFRYPNPAPNVGSVSSNELVLPVNQPVQFDVTSLDVLHGFEIRAFGITLDANPGSVIPTNVVVPRKIGNYTVRCVELCGLYHSYMWAPVRVVSESAYRAWLQTAAGRSTKGGSLT</sequence>
<comment type="similarity">
    <text evidence="2">Belongs to the cytochrome c oxidase subunit 2 family.</text>
</comment>
<evidence type="ECO:0000256" key="9">
    <source>
        <dbReference type="ARBA" id="ARBA00031399"/>
    </source>
</evidence>
<keyword evidence="7 12" id="KW-0472">Membrane</keyword>
<dbReference type="PANTHER" id="PTHR22888">
    <property type="entry name" value="CYTOCHROME C OXIDASE, SUBUNIT II"/>
    <property type="match status" value="1"/>
</dbReference>
<evidence type="ECO:0000256" key="6">
    <source>
        <dbReference type="ARBA" id="ARBA00023008"/>
    </source>
</evidence>
<keyword evidence="5" id="KW-0249">Electron transport</keyword>
<comment type="subcellular location">
    <subcellularLocation>
        <location evidence="1">Membrane</location>
    </subcellularLocation>
</comment>
<keyword evidence="12" id="KW-0812">Transmembrane</keyword>
<feature type="transmembrane region" description="Helical" evidence="12">
    <location>
        <begin position="60"/>
        <end position="84"/>
    </location>
</feature>
<dbReference type="InterPro" id="IPR008972">
    <property type="entry name" value="Cupredoxin"/>
</dbReference>
<organism evidence="14 15">
    <name type="scientific">Ferrimicrobium acidiphilum</name>
    <dbReference type="NCBI Taxonomy" id="121039"/>
    <lineage>
        <taxon>Bacteria</taxon>
        <taxon>Bacillati</taxon>
        <taxon>Actinomycetota</taxon>
        <taxon>Acidimicrobiia</taxon>
        <taxon>Acidimicrobiales</taxon>
        <taxon>Acidimicrobiaceae</taxon>
        <taxon>Ferrimicrobium</taxon>
    </lineage>
</organism>
<comment type="caution">
    <text evidence="14">The sequence shown here is derived from an EMBL/GenBank/DDBJ whole genome shotgun (WGS) entry which is preliminary data.</text>
</comment>
<evidence type="ECO:0000256" key="4">
    <source>
        <dbReference type="ARBA" id="ARBA00022723"/>
    </source>
</evidence>
<comment type="function">
    <text evidence="8">Subunits I and II form the functional core of the enzyme complex. Electrons originating in cytochrome c are transferred via heme a and Cu(A) to the binuclear center formed by heme a3 and Cu(B).</text>
</comment>
<dbReference type="InterPro" id="IPR001505">
    <property type="entry name" value="Copper_CuA"/>
</dbReference>
<gene>
    <name evidence="14" type="ORF">AB6A68_00690</name>
</gene>
<dbReference type="PROSITE" id="PS50857">
    <property type="entry name" value="COX2_CUA"/>
    <property type="match status" value="1"/>
</dbReference>
<keyword evidence="3" id="KW-0813">Transport</keyword>
<evidence type="ECO:0000256" key="11">
    <source>
        <dbReference type="SAM" id="MobiDB-lite"/>
    </source>
</evidence>
<dbReference type="SUPFAM" id="SSF49503">
    <property type="entry name" value="Cupredoxins"/>
    <property type="match status" value="1"/>
</dbReference>
<dbReference type="Proteomes" id="UP001560267">
    <property type="component" value="Unassembled WGS sequence"/>
</dbReference>
<dbReference type="PROSITE" id="PS00078">
    <property type="entry name" value="COX2"/>
    <property type="match status" value="1"/>
</dbReference>
<keyword evidence="15" id="KW-1185">Reference proteome</keyword>
<dbReference type="Pfam" id="PF00116">
    <property type="entry name" value="COX2"/>
    <property type="match status" value="1"/>
</dbReference>
<dbReference type="InterPro" id="IPR002429">
    <property type="entry name" value="CcO_II-like_C"/>
</dbReference>
<keyword evidence="4" id="KW-0479">Metal-binding</keyword>
<evidence type="ECO:0000313" key="14">
    <source>
        <dbReference type="EMBL" id="MEX6428362.1"/>
    </source>
</evidence>
<proteinExistence type="inferred from homology"/>